<dbReference type="InterPro" id="IPR049553">
    <property type="entry name" value="GdpP-like_PAS"/>
</dbReference>
<dbReference type="InterPro" id="IPR038763">
    <property type="entry name" value="DHH_sf"/>
</dbReference>
<dbReference type="GO" id="GO:0003676">
    <property type="term" value="F:nucleic acid binding"/>
    <property type="evidence" value="ECO:0007669"/>
    <property type="project" value="UniProtKB-UniRule"/>
</dbReference>
<evidence type="ECO:0000256" key="6">
    <source>
        <dbReference type="ARBA" id="ARBA00022723"/>
    </source>
</evidence>
<feature type="binding site" evidence="16">
    <location>
        <position position="441"/>
    </location>
    <ligand>
        <name>Mn(2+)</name>
        <dbReference type="ChEBI" id="CHEBI:29035"/>
        <label>2</label>
    </ligand>
</feature>
<evidence type="ECO:0000256" key="14">
    <source>
        <dbReference type="ARBA" id="ARBA00066839"/>
    </source>
</evidence>
<name>D7UUY8_LISGR</name>
<comment type="function">
    <text evidence="15">Has phosphodiesterase (PDE) activity against cyclic-di-AMP (c-di-AMP).</text>
</comment>
<keyword evidence="7 15" id="KW-0378">Hydrolase</keyword>
<dbReference type="InterPro" id="IPR051319">
    <property type="entry name" value="Oligoribo/pAp-PDE_c-di-AMP_PDE"/>
</dbReference>
<comment type="catalytic activity">
    <reaction evidence="12">
        <text>3',3'-c-di-AMP + H2O = 5'-O-phosphonoadenylyl-(3'-&gt;5')-adenosine + H(+)</text>
        <dbReference type="Rhea" id="RHEA:54420"/>
        <dbReference type="ChEBI" id="CHEBI:15377"/>
        <dbReference type="ChEBI" id="CHEBI:15378"/>
        <dbReference type="ChEBI" id="CHEBI:71500"/>
        <dbReference type="ChEBI" id="CHEBI:138171"/>
        <dbReference type="EC" id="3.1.4.59"/>
    </reaction>
</comment>
<keyword evidence="6 16" id="KW-0479">Metal-binding</keyword>
<evidence type="ECO:0000256" key="11">
    <source>
        <dbReference type="ARBA" id="ARBA00023211"/>
    </source>
</evidence>
<sequence>MERAIGSLRIALFGELNKKMKSYFEKRMWMYPIYGLAAGMIALAIITAFFAWWLALITVVVGILLGIMIFYFEWRLDKDIHMYVTNLSYRIKRSEEAALIDMPMGILLYDDSLKIEWVNPFMEKYFDRMELIGEPIEEVGPEFVEAIQQTEEQGIVSITWKEYRFDIIVKHKEKVLYLYDRTAYYEIKKKYEDEKSVYAIIFLDNYDEWAQGMDDRRRSALNNLVTSMLTNWAREHRIYLKRISTDRFMAFLNEGMLKKLEEEKFRILDRIRERTFKQNIPLTLSIGIGYNEEDLIELAELAQSSLDLALGRGGDQVVIKQSGGEVRFYGGKTNPMEKRTRVRARVISQALQELITQSDQVFVMGHQYPDMDVIGSSLGVMRIAEMNERKGYVIVEPDKLSPDVERLMSEIEKYPNVIQNIVSPQTAKDAMTDKSLLVVVDTHKPSMVISPELLEAANHVVVVDHHRRSEEFVESPVLVYIEPYASSTAELITELFEYQPDLEQVGKIEATALLSGIVVDTKNFTLRTGSRTFDAASYLRSLGADTVLVQQFLKEDIATFTQRSRLVESLEIYHDGMAIAKGEEEEVYGTVIAAQAADTMLSMEGVEASFVITLRADGRIGISARSLGDINVQIIMEKLGGGGHLSNAATQISDITIAEAEEQLKEAIDAYWKGER</sequence>
<evidence type="ECO:0000256" key="17">
    <source>
        <dbReference type="SAM" id="Phobius"/>
    </source>
</evidence>
<evidence type="ECO:0000256" key="13">
    <source>
        <dbReference type="ARBA" id="ARBA00061474"/>
    </source>
</evidence>
<dbReference type="Gene3D" id="3.30.450.20">
    <property type="entry name" value="PAS domain"/>
    <property type="match status" value="1"/>
</dbReference>
<evidence type="ECO:0000256" key="9">
    <source>
        <dbReference type="ARBA" id="ARBA00023004"/>
    </source>
</evidence>
<evidence type="ECO:0000256" key="5">
    <source>
        <dbReference type="ARBA" id="ARBA00022692"/>
    </source>
</evidence>
<comment type="cofactor">
    <cofactor evidence="1">
        <name>heme b</name>
        <dbReference type="ChEBI" id="CHEBI:60344"/>
    </cofactor>
</comment>
<dbReference type="HOGENOM" id="CLU_018278_0_0_9"/>
<dbReference type="Pfam" id="PF21370">
    <property type="entry name" value="PAS_GdpP"/>
    <property type="match status" value="1"/>
</dbReference>
<dbReference type="Proteomes" id="UP000010119">
    <property type="component" value="Unassembled WGS sequence"/>
</dbReference>
<dbReference type="InterPro" id="IPR003156">
    <property type="entry name" value="DHHA1_dom"/>
</dbReference>
<evidence type="ECO:0000256" key="4">
    <source>
        <dbReference type="ARBA" id="ARBA00022617"/>
    </source>
</evidence>
<feature type="binding site" evidence="16">
    <location>
        <position position="520"/>
    </location>
    <ligand>
        <name>Mn(2+)</name>
        <dbReference type="ChEBI" id="CHEBI:29035"/>
        <label>2</label>
    </ligand>
</feature>
<keyword evidence="9" id="KW-0408">Iron</keyword>
<dbReference type="FunFam" id="3.10.310.30:FF:000002">
    <property type="entry name" value="Cyclic-di-AMP phosphodiesterase"/>
    <property type="match status" value="1"/>
</dbReference>
<dbReference type="Gene3D" id="3.90.1640.10">
    <property type="entry name" value="inorganic pyrophosphatase (n-terminal core)"/>
    <property type="match status" value="1"/>
</dbReference>
<keyword evidence="5 17" id="KW-0812">Transmembrane</keyword>
<accession>D7UUY8</accession>
<keyword evidence="20" id="KW-1185">Reference proteome</keyword>
<dbReference type="eggNOG" id="COG3887">
    <property type="taxonomic scope" value="Bacteria"/>
</dbReference>
<gene>
    <name evidence="19" type="ORF">HMPREF0556_10263</name>
</gene>
<dbReference type="GO" id="GO:0046872">
    <property type="term" value="F:metal ion binding"/>
    <property type="evidence" value="ECO:0007669"/>
    <property type="project" value="UniProtKB-KW"/>
</dbReference>
<feature type="transmembrane region" description="Helical" evidence="17">
    <location>
        <begin position="28"/>
        <end position="46"/>
    </location>
</feature>
<dbReference type="EMBL" id="ACCR02000002">
    <property type="protein sequence ID" value="EFI85064.1"/>
    <property type="molecule type" value="Genomic_DNA"/>
</dbReference>
<dbReference type="PANTHER" id="PTHR47618">
    <property type="entry name" value="BIFUNCTIONAL OLIGORIBONUCLEASE AND PAP PHOSPHATASE NRNA"/>
    <property type="match status" value="1"/>
</dbReference>
<dbReference type="Pfam" id="PF24898">
    <property type="entry name" value="GGDEF_GdpP"/>
    <property type="match status" value="1"/>
</dbReference>
<dbReference type="InterPro" id="IPR000160">
    <property type="entry name" value="GGDEF_dom"/>
</dbReference>
<feature type="binding site" evidence="16">
    <location>
        <position position="465"/>
    </location>
    <ligand>
        <name>Mn(2+)</name>
        <dbReference type="ChEBI" id="CHEBI:29035"/>
        <label>2</label>
    </ligand>
</feature>
<evidence type="ECO:0000313" key="20">
    <source>
        <dbReference type="Proteomes" id="UP000010119"/>
    </source>
</evidence>
<evidence type="ECO:0000256" key="15">
    <source>
        <dbReference type="PIRNR" id="PIRNR026583"/>
    </source>
</evidence>
<evidence type="ECO:0000256" key="8">
    <source>
        <dbReference type="ARBA" id="ARBA00022989"/>
    </source>
</evidence>
<evidence type="ECO:0000259" key="18">
    <source>
        <dbReference type="PROSITE" id="PS50887"/>
    </source>
</evidence>
<keyword evidence="11 16" id="KW-0464">Manganese</keyword>
<reference evidence="19" key="1">
    <citation type="submission" date="2010-06" db="EMBL/GenBank/DDBJ databases">
        <authorList>
            <person name="Muzny D."/>
            <person name="Qin X."/>
            <person name="Buhay C."/>
            <person name="Dugan-Rocha S."/>
            <person name="Ding Y."/>
            <person name="Chen G."/>
            <person name="Hawes A."/>
            <person name="Holder M."/>
            <person name="Jhangiani S."/>
            <person name="Johnson A."/>
            <person name="Khan Z."/>
            <person name="Li Z."/>
            <person name="Liu W."/>
            <person name="Liu X."/>
            <person name="Perez L."/>
            <person name="Shen H."/>
            <person name="Wang Q."/>
            <person name="Watt J."/>
            <person name="Xi L."/>
            <person name="Xin Y."/>
            <person name="Zhou J."/>
            <person name="Deng J."/>
            <person name="Jiang H."/>
            <person name="Liu Y."/>
            <person name="Qu J."/>
            <person name="Song X.-Z."/>
            <person name="Zhang L."/>
            <person name="Villasana D."/>
            <person name="Johnson A."/>
            <person name="Liu J."/>
            <person name="Liyanage D."/>
            <person name="Lorensuhewa L."/>
            <person name="Robinson T."/>
            <person name="Song A."/>
            <person name="Song B.-B."/>
            <person name="Dinh H."/>
            <person name="Thornton R."/>
            <person name="Coyle M."/>
            <person name="Francisco L."/>
            <person name="Jackson L."/>
            <person name="Javaid M."/>
            <person name="Korchina V."/>
            <person name="Kovar C."/>
            <person name="Mata R."/>
            <person name="Mathew T."/>
            <person name="Ngo R."/>
            <person name="Nguyen L."/>
            <person name="Nguyen N."/>
            <person name="Okwuonu G."/>
            <person name="Ongeri F."/>
            <person name="Pham C."/>
            <person name="Simmons D."/>
            <person name="Wilczek-Boney K."/>
            <person name="Hale W."/>
            <person name="Jakkamsetti A."/>
            <person name="Pham P."/>
            <person name="Ruth R."/>
            <person name="San Lucas F."/>
            <person name="Warren J."/>
            <person name="Zhang J."/>
            <person name="Zhao Z."/>
            <person name="Zhou C."/>
            <person name="Zhu D."/>
            <person name="Lee S."/>
            <person name="Bess C."/>
            <person name="Blankenburg K."/>
            <person name="Forbes L."/>
            <person name="Fu Q."/>
            <person name="Gubbala S."/>
            <person name="Hirani K."/>
            <person name="Jayaseelan J.C."/>
            <person name="Lara F."/>
            <person name="Munidasa M."/>
            <person name="Palculict T."/>
            <person name="Patil S."/>
            <person name="Pu L.-L."/>
            <person name="Saada N."/>
            <person name="Tang L."/>
            <person name="Weissenberger G."/>
            <person name="Zhu Y."/>
            <person name="Hemphill L."/>
            <person name="Shang Y."/>
            <person name="Youmans B."/>
            <person name="Ayvaz T."/>
            <person name="Ross M."/>
            <person name="Santibanez J."/>
            <person name="Aqrawi P."/>
            <person name="Gross S."/>
            <person name="Joshi V."/>
            <person name="Fowler G."/>
            <person name="Nazareth L."/>
            <person name="Reid J."/>
            <person name="Worley K."/>
            <person name="Petrosino J."/>
            <person name="Highlander S."/>
            <person name="Gibbs R."/>
        </authorList>
    </citation>
    <scope>NUCLEOTIDE SEQUENCE [LARGE SCALE GENOMIC DNA]</scope>
    <source>
        <strain evidence="19">DSM 20601</strain>
    </source>
</reference>
<dbReference type="GO" id="GO:0016787">
    <property type="term" value="F:hydrolase activity"/>
    <property type="evidence" value="ECO:0007669"/>
    <property type="project" value="UniProtKB-UniRule"/>
</dbReference>
<dbReference type="PROSITE" id="PS50887">
    <property type="entry name" value="GGDEF"/>
    <property type="match status" value="1"/>
</dbReference>
<dbReference type="Pfam" id="PF01368">
    <property type="entry name" value="DHH"/>
    <property type="match status" value="1"/>
</dbReference>
<dbReference type="FunFam" id="3.90.1640.10:FF:000002">
    <property type="entry name" value="Cyclic-di-AMP phosphodiesterase"/>
    <property type="match status" value="1"/>
</dbReference>
<evidence type="ECO:0000256" key="3">
    <source>
        <dbReference type="ARBA" id="ARBA00022475"/>
    </source>
</evidence>
<feature type="binding site" evidence="16">
    <location>
        <position position="441"/>
    </location>
    <ligand>
        <name>Mn(2+)</name>
        <dbReference type="ChEBI" id="CHEBI:29035"/>
        <label>1</label>
    </ligand>
</feature>
<keyword evidence="10 15" id="KW-0472">Membrane</keyword>
<feature type="binding site" evidence="16">
    <location>
        <position position="370"/>
    </location>
    <ligand>
        <name>Mn(2+)</name>
        <dbReference type="ChEBI" id="CHEBI:29035"/>
        <label>1</label>
    </ligand>
</feature>
<dbReference type="GO" id="GO:0106409">
    <property type="term" value="F:cyclic-di-AMP phosphodiesterase activity"/>
    <property type="evidence" value="ECO:0007669"/>
    <property type="project" value="UniProtKB-EC"/>
</dbReference>
<dbReference type="PIRSF" id="PIRSF026583">
    <property type="entry name" value="YybT"/>
    <property type="match status" value="1"/>
</dbReference>
<evidence type="ECO:0000256" key="16">
    <source>
        <dbReference type="PIRSR" id="PIRSR026583-50"/>
    </source>
</evidence>
<comment type="caution">
    <text evidence="19">The sequence shown here is derived from an EMBL/GenBank/DDBJ whole genome shotgun (WGS) entry which is preliminary data.</text>
</comment>
<proteinExistence type="inferred from homology"/>
<dbReference type="PANTHER" id="PTHR47618:SF2">
    <property type="entry name" value="CYCLIC-DI-AMP PHOSPHODIESTERASE GDPP"/>
    <property type="match status" value="1"/>
</dbReference>
<dbReference type="Pfam" id="PF02272">
    <property type="entry name" value="DHHA1"/>
    <property type="match status" value="1"/>
</dbReference>
<dbReference type="Gene3D" id="3.10.310.30">
    <property type="match status" value="1"/>
</dbReference>
<keyword evidence="4" id="KW-0349">Heme</keyword>
<evidence type="ECO:0000256" key="2">
    <source>
        <dbReference type="ARBA" id="ARBA00004651"/>
    </source>
</evidence>
<evidence type="ECO:0000256" key="1">
    <source>
        <dbReference type="ARBA" id="ARBA00001970"/>
    </source>
</evidence>
<dbReference type="STRING" id="525367.HMPREF0556_10263"/>
<dbReference type="EC" id="3.1.4.-" evidence="15"/>
<evidence type="ECO:0000256" key="12">
    <source>
        <dbReference type="ARBA" id="ARBA00051753"/>
    </source>
</evidence>
<comment type="cofactor">
    <cofactor evidence="16">
        <name>Mn(2+)</name>
        <dbReference type="ChEBI" id="CHEBI:29035"/>
    </cofactor>
    <text evidence="16">For phosphodiesterase activity, probably binds 2 Mn(2+) per subunit.</text>
</comment>
<dbReference type="InterPro" id="IPR014528">
    <property type="entry name" value="GdpP/PdeA"/>
</dbReference>
<feature type="binding site" evidence="16">
    <location>
        <position position="372"/>
    </location>
    <ligand>
        <name>Mn(2+)</name>
        <dbReference type="ChEBI" id="CHEBI:29035"/>
        <label>2</label>
    </ligand>
</feature>
<feature type="binding site" evidence="16">
    <location>
        <position position="366"/>
    </location>
    <ligand>
        <name>Mn(2+)</name>
        <dbReference type="ChEBI" id="CHEBI:29035"/>
        <label>1</label>
    </ligand>
</feature>
<evidence type="ECO:0000313" key="19">
    <source>
        <dbReference type="EMBL" id="EFI85064.1"/>
    </source>
</evidence>
<dbReference type="InterPro" id="IPR001667">
    <property type="entry name" value="DDH_dom"/>
</dbReference>
<dbReference type="SUPFAM" id="SSF64182">
    <property type="entry name" value="DHH phosphoesterases"/>
    <property type="match status" value="1"/>
</dbReference>
<evidence type="ECO:0000256" key="10">
    <source>
        <dbReference type="ARBA" id="ARBA00023136"/>
    </source>
</evidence>
<feature type="domain" description="GGDEF" evidence="18">
    <location>
        <begin position="194"/>
        <end position="322"/>
    </location>
</feature>
<keyword evidence="3 15" id="KW-1003">Cell membrane</keyword>
<evidence type="ECO:0000256" key="7">
    <source>
        <dbReference type="ARBA" id="ARBA00022801"/>
    </source>
</evidence>
<feature type="transmembrane region" description="Helical" evidence="17">
    <location>
        <begin position="52"/>
        <end position="72"/>
    </location>
</feature>
<dbReference type="AlphaFoldDB" id="D7UUY8"/>
<organism evidence="19 20">
    <name type="scientific">Listeria grayi DSM 20601</name>
    <dbReference type="NCBI Taxonomy" id="525367"/>
    <lineage>
        <taxon>Bacteria</taxon>
        <taxon>Bacillati</taxon>
        <taxon>Bacillota</taxon>
        <taxon>Bacilli</taxon>
        <taxon>Bacillales</taxon>
        <taxon>Listeriaceae</taxon>
        <taxon>Listeria</taxon>
    </lineage>
</organism>
<comment type="similarity">
    <text evidence="13 15">Belongs to the GdpP/PdeA phosphodiesterase family.</text>
</comment>
<keyword evidence="8 17" id="KW-1133">Transmembrane helix</keyword>
<protein>
    <recommendedName>
        <fullName evidence="14 15">Cyclic-di-AMP phosphodiesterase</fullName>
        <ecNumber evidence="15">3.1.4.-</ecNumber>
    </recommendedName>
</protein>
<comment type="subcellular location">
    <subcellularLocation>
        <location evidence="2">Cell membrane</location>
        <topology evidence="2">Multi-pass membrane protein</topology>
    </subcellularLocation>
</comment>
<dbReference type="GO" id="GO:0005886">
    <property type="term" value="C:plasma membrane"/>
    <property type="evidence" value="ECO:0007669"/>
    <property type="project" value="UniProtKB-SubCell"/>
</dbReference>
<dbReference type="SMART" id="SM00267">
    <property type="entry name" value="GGDEF"/>
    <property type="match status" value="1"/>
</dbReference>